<dbReference type="EMBL" id="JABEZY010000002">
    <property type="protein sequence ID" value="MBA0734578.1"/>
    <property type="molecule type" value="Genomic_DNA"/>
</dbReference>
<keyword evidence="3" id="KW-1185">Reference proteome</keyword>
<protein>
    <submittedName>
        <fullName evidence="2">Uncharacterized protein</fullName>
    </submittedName>
</protein>
<dbReference type="OrthoDB" id="1001109at2759"/>
<keyword evidence="1" id="KW-0175">Coiled coil</keyword>
<dbReference type="AlphaFoldDB" id="A0A7J9BEA2"/>
<accession>A0A7J9BEA2</accession>
<comment type="caution">
    <text evidence="2">The sequence shown here is derived from an EMBL/GenBank/DDBJ whole genome shotgun (WGS) entry which is preliminary data.</text>
</comment>
<dbReference type="Proteomes" id="UP000593579">
    <property type="component" value="Unassembled WGS sequence"/>
</dbReference>
<sequence>MVRLKARILEIEKSLHQYRNRNSVLELRTSLNEIEYLKKKIEEFKTTLQNCQVRDIDHIMGEAVAQIQEVVDHLQILAVQANVLSLKYESESDRGQELA</sequence>
<gene>
    <name evidence="2" type="ORF">Gogos_018478</name>
</gene>
<name>A0A7J9BEA2_GOSGO</name>
<reference evidence="2 3" key="1">
    <citation type="journal article" date="2019" name="Genome Biol. Evol.">
        <title>Insights into the evolution of the New World diploid cottons (Gossypium, subgenus Houzingenia) based on genome sequencing.</title>
        <authorList>
            <person name="Grover C.E."/>
            <person name="Arick M.A. 2nd"/>
            <person name="Thrash A."/>
            <person name="Conover J.L."/>
            <person name="Sanders W.S."/>
            <person name="Peterson D.G."/>
            <person name="Frelichowski J.E."/>
            <person name="Scheffler J.A."/>
            <person name="Scheffler B.E."/>
            <person name="Wendel J.F."/>
        </authorList>
    </citation>
    <scope>NUCLEOTIDE SEQUENCE [LARGE SCALE GENOMIC DNA]</scope>
    <source>
        <strain evidence="2">5</strain>
        <tissue evidence="2">Leaf</tissue>
    </source>
</reference>
<evidence type="ECO:0000256" key="1">
    <source>
        <dbReference type="SAM" id="Coils"/>
    </source>
</evidence>
<organism evidence="2 3">
    <name type="scientific">Gossypium gossypioides</name>
    <name type="common">Mexican cotton</name>
    <name type="synonym">Selera gossypioides</name>
    <dbReference type="NCBI Taxonomy" id="34282"/>
    <lineage>
        <taxon>Eukaryota</taxon>
        <taxon>Viridiplantae</taxon>
        <taxon>Streptophyta</taxon>
        <taxon>Embryophyta</taxon>
        <taxon>Tracheophyta</taxon>
        <taxon>Spermatophyta</taxon>
        <taxon>Magnoliopsida</taxon>
        <taxon>eudicotyledons</taxon>
        <taxon>Gunneridae</taxon>
        <taxon>Pentapetalae</taxon>
        <taxon>rosids</taxon>
        <taxon>malvids</taxon>
        <taxon>Malvales</taxon>
        <taxon>Malvaceae</taxon>
        <taxon>Malvoideae</taxon>
        <taxon>Gossypium</taxon>
    </lineage>
</organism>
<evidence type="ECO:0000313" key="3">
    <source>
        <dbReference type="Proteomes" id="UP000593579"/>
    </source>
</evidence>
<proteinExistence type="predicted"/>
<evidence type="ECO:0000313" key="2">
    <source>
        <dbReference type="EMBL" id="MBA0734578.1"/>
    </source>
</evidence>
<feature type="coiled-coil region" evidence="1">
    <location>
        <begin position="1"/>
        <end position="54"/>
    </location>
</feature>